<evidence type="ECO:0000313" key="1">
    <source>
        <dbReference type="EMBL" id="SUZ55547.1"/>
    </source>
</evidence>
<gene>
    <name evidence="1" type="ORF">METZ01_LOCUS8401</name>
</gene>
<dbReference type="SUPFAM" id="SSF49785">
    <property type="entry name" value="Galactose-binding domain-like"/>
    <property type="match status" value="1"/>
</dbReference>
<name>A0A381NM04_9ZZZZ</name>
<dbReference type="InterPro" id="IPR008979">
    <property type="entry name" value="Galactose-bd-like_sf"/>
</dbReference>
<dbReference type="EMBL" id="UINC01000447">
    <property type="protein sequence ID" value="SUZ55547.1"/>
    <property type="molecule type" value="Genomic_DNA"/>
</dbReference>
<evidence type="ECO:0008006" key="2">
    <source>
        <dbReference type="Google" id="ProtNLM"/>
    </source>
</evidence>
<sequence length="174" mass="19179">MPRAAIDLNTPSGLAAVKGQWKFAQGLVPGEPNEGLVSQLEGSPARLPNYDDSGWEVCTDLAKWITHGFSFVWYRIKVTFPETVDGHPTTGVRVQFETCIDDYGELWIDGECNRDRGTVQGFNVPQRVLMTEDVHPGEQHTIALLAANGPMAAPGGAVFVRYANLAFEWREPGY</sequence>
<proteinExistence type="predicted"/>
<dbReference type="Gene3D" id="2.60.120.260">
    <property type="entry name" value="Galactose-binding domain-like"/>
    <property type="match status" value="1"/>
</dbReference>
<protein>
    <recommendedName>
        <fullName evidence="2">Glycosyl hydrolases family 2 sugar binding domain-containing protein</fullName>
    </recommendedName>
</protein>
<organism evidence="1">
    <name type="scientific">marine metagenome</name>
    <dbReference type="NCBI Taxonomy" id="408172"/>
    <lineage>
        <taxon>unclassified sequences</taxon>
        <taxon>metagenomes</taxon>
        <taxon>ecological metagenomes</taxon>
    </lineage>
</organism>
<accession>A0A381NM04</accession>
<dbReference type="AlphaFoldDB" id="A0A381NM04"/>
<reference evidence="1" key="1">
    <citation type="submission" date="2018-05" db="EMBL/GenBank/DDBJ databases">
        <authorList>
            <person name="Lanie J.A."/>
            <person name="Ng W.-L."/>
            <person name="Kazmierczak K.M."/>
            <person name="Andrzejewski T.M."/>
            <person name="Davidsen T.M."/>
            <person name="Wayne K.J."/>
            <person name="Tettelin H."/>
            <person name="Glass J.I."/>
            <person name="Rusch D."/>
            <person name="Podicherti R."/>
            <person name="Tsui H.-C.T."/>
            <person name="Winkler M.E."/>
        </authorList>
    </citation>
    <scope>NUCLEOTIDE SEQUENCE</scope>
</reference>